<evidence type="ECO:0000313" key="3">
    <source>
        <dbReference type="Proteomes" id="UP000315947"/>
    </source>
</evidence>
<proteinExistence type="predicted"/>
<keyword evidence="1" id="KW-0732">Signal</keyword>
<gene>
    <name evidence="2" type="ORF">FM037_27805</name>
</gene>
<accession>A0ABX5X4V5</accession>
<dbReference type="RefSeq" id="WP_144048667.1">
    <property type="nucleotide sequence ID" value="NZ_CP041614.1"/>
</dbReference>
<feature type="chain" id="PRO_5046679880" description="DUF3078 domain-containing protein" evidence="1">
    <location>
        <begin position="22"/>
        <end position="363"/>
    </location>
</feature>
<name>A0ABX5X4V5_9GAMM</name>
<protein>
    <recommendedName>
        <fullName evidence="4">DUF3078 domain-containing protein</fullName>
    </recommendedName>
</protein>
<evidence type="ECO:0008006" key="4">
    <source>
        <dbReference type="Google" id="ProtNLM"/>
    </source>
</evidence>
<organism evidence="2 3">
    <name type="scientific">Shewanella psychropiezotolerans</name>
    <dbReference type="NCBI Taxonomy" id="2593655"/>
    <lineage>
        <taxon>Bacteria</taxon>
        <taxon>Pseudomonadati</taxon>
        <taxon>Pseudomonadota</taxon>
        <taxon>Gammaproteobacteria</taxon>
        <taxon>Alteromonadales</taxon>
        <taxon>Shewanellaceae</taxon>
        <taxon>Shewanella</taxon>
    </lineage>
</organism>
<reference evidence="2 3" key="1">
    <citation type="submission" date="2019-07" db="EMBL/GenBank/DDBJ databases">
        <title>Shewanella sp. YLB-06 whole genomic sequence.</title>
        <authorList>
            <person name="Yu L."/>
        </authorList>
    </citation>
    <scope>NUCLEOTIDE SEQUENCE [LARGE SCALE GENOMIC DNA]</scope>
    <source>
        <strain evidence="2 3">YLB-06</strain>
    </source>
</reference>
<evidence type="ECO:0000313" key="2">
    <source>
        <dbReference type="EMBL" id="QDO86381.1"/>
    </source>
</evidence>
<evidence type="ECO:0000256" key="1">
    <source>
        <dbReference type="SAM" id="SignalP"/>
    </source>
</evidence>
<keyword evidence="3" id="KW-1185">Reference proteome</keyword>
<dbReference type="EMBL" id="CP041614">
    <property type="protein sequence ID" value="QDO86381.1"/>
    <property type="molecule type" value="Genomic_DNA"/>
</dbReference>
<dbReference type="Proteomes" id="UP000315947">
    <property type="component" value="Chromosome"/>
</dbReference>
<feature type="signal peptide" evidence="1">
    <location>
        <begin position="1"/>
        <end position="21"/>
    </location>
</feature>
<sequence length="363" mass="40468">MMKLPRVTPLLFIVISPFAMAGQSLDTTNATQTQACYNSLLKLKPSISTINKSITIDTCLKSADPTKKIEVNCAPSNTLSIDGIDETKLSNDKLAANLLSRCIHEMKDNDHQLSAQDREVLLLLSPKYQQISDTHNRWISAFELGYKQQNGYDDNGNRTGFDQGGITGSLKLNGRWKNSWGWNDAVTNFEVGVVFGKNPTVNEDKPDQENTKFNDVTDTIDGYLKFLWSPGHFMATENGDSVLSFAFLTGIRSLDEAQEGNELARYYGGGLEFNLYKEGVALNQNALPRAKIGSYYVRTSNYGAMTDVGLWVIQAQYQLVEDKPFLLGFKANLGPDELDDYSVTLSVRQDTAELLRFFGFITE</sequence>